<accession>A0ABT4EWA4</accession>
<feature type="signal peptide" evidence="1">
    <location>
        <begin position="1"/>
        <end position="21"/>
    </location>
</feature>
<keyword evidence="3" id="KW-1185">Reference proteome</keyword>
<gene>
    <name evidence="2" type="ORF">M5W82_24105</name>
</gene>
<evidence type="ECO:0000313" key="3">
    <source>
        <dbReference type="Proteomes" id="UP001527052"/>
    </source>
</evidence>
<evidence type="ECO:0000313" key="2">
    <source>
        <dbReference type="EMBL" id="MCY9549960.1"/>
    </source>
</evidence>
<protein>
    <recommendedName>
        <fullName evidence="4">Peptidase MA-like domain-containing protein</fullName>
    </recommendedName>
</protein>
<dbReference type="SUPFAM" id="SSF55486">
    <property type="entry name" value="Metalloproteases ('zincins'), catalytic domain"/>
    <property type="match status" value="1"/>
</dbReference>
<organism evidence="2 3">
    <name type="scientific">Lysinibacillus xylanilyticus</name>
    <dbReference type="NCBI Taxonomy" id="582475"/>
    <lineage>
        <taxon>Bacteria</taxon>
        <taxon>Bacillati</taxon>
        <taxon>Bacillota</taxon>
        <taxon>Bacilli</taxon>
        <taxon>Bacillales</taxon>
        <taxon>Bacillaceae</taxon>
        <taxon>Lysinibacillus</taxon>
    </lineage>
</organism>
<dbReference type="InterPro" id="IPR027268">
    <property type="entry name" value="Peptidase_M4/M1_CTD_sf"/>
</dbReference>
<dbReference type="EMBL" id="JAMDLZ010000062">
    <property type="protein sequence ID" value="MCY9549960.1"/>
    <property type="molecule type" value="Genomic_DNA"/>
</dbReference>
<dbReference type="RefSeq" id="WP_268639838.1">
    <property type="nucleotide sequence ID" value="NZ_JAMDLZ010000062.1"/>
</dbReference>
<evidence type="ECO:0008006" key="4">
    <source>
        <dbReference type="Google" id="ProtNLM"/>
    </source>
</evidence>
<dbReference type="PROSITE" id="PS51257">
    <property type="entry name" value="PROKAR_LIPOPROTEIN"/>
    <property type="match status" value="1"/>
</dbReference>
<reference evidence="2 3" key="1">
    <citation type="submission" date="2022-05" db="EMBL/GenBank/DDBJ databases">
        <title>Genome Sequencing of Bee-Associated Microbes.</title>
        <authorList>
            <person name="Dunlap C."/>
        </authorList>
    </citation>
    <scope>NUCLEOTIDE SEQUENCE [LARGE SCALE GENOMIC DNA]</scope>
    <source>
        <strain evidence="2 3">NRRL BD-083</strain>
    </source>
</reference>
<dbReference type="Proteomes" id="UP001527052">
    <property type="component" value="Unassembled WGS sequence"/>
</dbReference>
<comment type="caution">
    <text evidence="2">The sequence shown here is derived from an EMBL/GenBank/DDBJ whole genome shotgun (WGS) entry which is preliminary data.</text>
</comment>
<feature type="chain" id="PRO_5047451667" description="Peptidase MA-like domain-containing protein" evidence="1">
    <location>
        <begin position="22"/>
        <end position="291"/>
    </location>
</feature>
<sequence>MFKFRSFFLIFIFIFLLTACTQDSVVPKEKNDENIVATPDGKITFEIINKIKVPQEKVESIKEELLKAYDEIQNSIHTAYVPSERINVFLNEGNGMSWGLKSELQLYGIKEDQYPLVHELTHSLLGYGNNFDGSAGFFTQEGFATYMSEKYGENESYIHKLMKYFIDANKNIPINKLIDLNQDDAYFRPVLTNQEGYTLQWMSYIHSASFITYLIDTYGLEKFEQIYNEEDLAKKIEEIYGKNISEIENDWLVFIKNSQTELTYEDKRKIGYFNTVTSVIDQIDPEFFTKE</sequence>
<name>A0ABT4EWA4_9BACI</name>
<evidence type="ECO:0000256" key="1">
    <source>
        <dbReference type="SAM" id="SignalP"/>
    </source>
</evidence>
<proteinExistence type="predicted"/>
<dbReference type="Gene3D" id="1.10.390.10">
    <property type="entry name" value="Neutral Protease Domain 2"/>
    <property type="match status" value="1"/>
</dbReference>
<keyword evidence="1" id="KW-0732">Signal</keyword>